<dbReference type="OrthoDB" id="9794183at2"/>
<dbReference type="InterPro" id="IPR014710">
    <property type="entry name" value="RmlC-like_jellyroll"/>
</dbReference>
<dbReference type="PANTHER" id="PTHR36440">
    <property type="entry name" value="PUTATIVE (AFU_ORTHOLOGUE AFUA_8G07350)-RELATED"/>
    <property type="match status" value="1"/>
</dbReference>
<dbReference type="InterPro" id="IPR011051">
    <property type="entry name" value="RmlC_Cupin_sf"/>
</dbReference>
<dbReference type="Gene3D" id="2.60.120.10">
    <property type="entry name" value="Jelly Rolls"/>
    <property type="match status" value="1"/>
</dbReference>
<dbReference type="InterPro" id="IPR013096">
    <property type="entry name" value="Cupin_2"/>
</dbReference>
<dbReference type="Proteomes" id="UP000240509">
    <property type="component" value="Unassembled WGS sequence"/>
</dbReference>
<dbReference type="AlphaFoldDB" id="A0A2T4U560"/>
<dbReference type="RefSeq" id="WP_107585229.1">
    <property type="nucleotide sequence ID" value="NZ_PZJJ01000017.1"/>
</dbReference>
<dbReference type="CDD" id="cd02215">
    <property type="entry name" value="cupin_QDO_N_C"/>
    <property type="match status" value="1"/>
</dbReference>
<evidence type="ECO:0000313" key="3">
    <source>
        <dbReference type="Proteomes" id="UP000240509"/>
    </source>
</evidence>
<dbReference type="InterPro" id="IPR053146">
    <property type="entry name" value="QDO-like"/>
</dbReference>
<evidence type="ECO:0000259" key="1">
    <source>
        <dbReference type="Pfam" id="PF07883"/>
    </source>
</evidence>
<dbReference type="PANTHER" id="PTHR36440:SF1">
    <property type="entry name" value="PUTATIVE (AFU_ORTHOLOGUE AFUA_8G07350)-RELATED"/>
    <property type="match status" value="1"/>
</dbReference>
<gene>
    <name evidence="2" type="ORF">C6Y45_10795</name>
</gene>
<dbReference type="Pfam" id="PF07883">
    <property type="entry name" value="Cupin_2"/>
    <property type="match status" value="1"/>
</dbReference>
<dbReference type="EMBL" id="PZJJ01000017">
    <property type="protein sequence ID" value="PTL38524.1"/>
    <property type="molecule type" value="Genomic_DNA"/>
</dbReference>
<evidence type="ECO:0000313" key="2">
    <source>
        <dbReference type="EMBL" id="PTL38524.1"/>
    </source>
</evidence>
<organism evidence="2 3">
    <name type="scientific">Alkalicoccus saliphilus</name>
    <dbReference type="NCBI Taxonomy" id="200989"/>
    <lineage>
        <taxon>Bacteria</taxon>
        <taxon>Bacillati</taxon>
        <taxon>Bacillota</taxon>
        <taxon>Bacilli</taxon>
        <taxon>Bacillales</taxon>
        <taxon>Bacillaceae</taxon>
        <taxon>Alkalicoccus</taxon>
    </lineage>
</organism>
<proteinExistence type="predicted"/>
<keyword evidence="3" id="KW-1185">Reference proteome</keyword>
<protein>
    <submittedName>
        <fullName evidence="2">Cupin domain-containing protein</fullName>
    </submittedName>
</protein>
<reference evidence="2 3" key="1">
    <citation type="submission" date="2018-03" db="EMBL/GenBank/DDBJ databases">
        <title>Alkalicoccus saliphilus sp. nov., isolated from a mineral pool.</title>
        <authorList>
            <person name="Zhao B."/>
        </authorList>
    </citation>
    <scope>NUCLEOTIDE SEQUENCE [LARGE SCALE GENOMIC DNA]</scope>
    <source>
        <strain evidence="2 3">6AG</strain>
    </source>
</reference>
<sequence length="160" mass="17733">MVEKLNHAFALASGEGEKYWFLGSLMEVKAKGEETGGAFSLLEEIDPPDFATPMHIHHNEDEYFYVLEGEATFIIGEKNIQAKPGTFVFAPRDIAHMYKIENSKPAKIITMLVPAGLEKLFIDCSVPAAGYKLPPDDVATDMEKLLTLALEYGVEVLEEP</sequence>
<dbReference type="SUPFAM" id="SSF51182">
    <property type="entry name" value="RmlC-like cupins"/>
    <property type="match status" value="1"/>
</dbReference>
<feature type="domain" description="Cupin type-2" evidence="1">
    <location>
        <begin position="43"/>
        <end position="110"/>
    </location>
</feature>
<accession>A0A2T4U560</accession>
<comment type="caution">
    <text evidence="2">The sequence shown here is derived from an EMBL/GenBank/DDBJ whole genome shotgun (WGS) entry which is preliminary data.</text>
</comment>
<name>A0A2T4U560_9BACI</name>